<sequence>MPTLAQTQRQLQRWILSDSPHRTAMPPRALLKLIADEPKQAAQRAGIYHTAYRLRLDEVLANDYPVLAAVAGETFADIAERYRRAHPSRHPSARWYGRHLPAMLGDSAHGDLACLEWALGEAFDAADADAVVIEDLAGLPADAWAGLGFAFDPSLRLLSLKTELAALLAAESPQHHGPIERRPDAADWLVWRHRRQTRWRVLSEDEAACLRSARAGASFEALCEQLCRWHPPEHVAQRAAGLLKRWIVDGLVASLHHPAMR</sequence>
<comment type="caution">
    <text evidence="2">The sequence shown here is derived from an EMBL/GenBank/DDBJ whole genome shotgun (WGS) entry which is preliminary data.</text>
</comment>
<evidence type="ECO:0000259" key="1">
    <source>
        <dbReference type="Pfam" id="PF09836"/>
    </source>
</evidence>
<feature type="domain" description="Putative DNA-binding" evidence="1">
    <location>
        <begin position="6"/>
        <end position="103"/>
    </location>
</feature>
<gene>
    <name evidence="2" type="ORF">WQQ_34300</name>
</gene>
<accession>I8T7W7</accession>
<dbReference type="EMBL" id="AKGD01000002">
    <property type="protein sequence ID" value="EIT69848.1"/>
    <property type="molecule type" value="Genomic_DNA"/>
</dbReference>
<dbReference type="Pfam" id="PF09836">
    <property type="entry name" value="DUF2063"/>
    <property type="match status" value="1"/>
</dbReference>
<dbReference type="InterPro" id="IPR018640">
    <property type="entry name" value="DUF2063"/>
</dbReference>
<dbReference type="AlphaFoldDB" id="I8T7W7"/>
<name>I8T7W7_9GAMM</name>
<protein>
    <recommendedName>
        <fullName evidence="1">Putative DNA-binding domain-containing protein</fullName>
    </recommendedName>
</protein>
<proteinExistence type="predicted"/>
<dbReference type="STRING" id="1172194.WQQ_34300"/>
<organism evidence="2 3">
    <name type="scientific">Hydrocarboniphaga effusa AP103</name>
    <dbReference type="NCBI Taxonomy" id="1172194"/>
    <lineage>
        <taxon>Bacteria</taxon>
        <taxon>Pseudomonadati</taxon>
        <taxon>Pseudomonadota</taxon>
        <taxon>Gammaproteobacteria</taxon>
        <taxon>Nevskiales</taxon>
        <taxon>Nevskiaceae</taxon>
        <taxon>Hydrocarboniphaga</taxon>
    </lineage>
</organism>
<evidence type="ECO:0000313" key="3">
    <source>
        <dbReference type="Proteomes" id="UP000003704"/>
    </source>
</evidence>
<keyword evidence="3" id="KW-1185">Reference proteome</keyword>
<reference evidence="2 3" key="1">
    <citation type="journal article" date="2012" name="J. Bacteriol.">
        <title>Genome Sequence of n-Alkane-Degrading Hydrocarboniphaga effusa Strain AP103T (ATCC BAA-332T).</title>
        <authorList>
            <person name="Chang H.K."/>
            <person name="Zylstra G.J."/>
            <person name="Chae J.C."/>
        </authorList>
    </citation>
    <scope>NUCLEOTIDE SEQUENCE [LARGE SCALE GENOMIC DNA]</scope>
    <source>
        <strain evidence="2 3">AP103</strain>
    </source>
</reference>
<evidence type="ECO:0000313" key="2">
    <source>
        <dbReference type="EMBL" id="EIT69848.1"/>
    </source>
</evidence>
<dbReference type="Proteomes" id="UP000003704">
    <property type="component" value="Unassembled WGS sequence"/>
</dbReference>